<dbReference type="EMBL" id="JAKMUT010000008">
    <property type="protein sequence ID" value="MCZ9290331.1"/>
    <property type="molecule type" value="Genomic_DNA"/>
</dbReference>
<proteinExistence type="predicted"/>
<dbReference type="AlphaFoldDB" id="A0A9X3RGY7"/>
<dbReference type="InterPro" id="IPR023393">
    <property type="entry name" value="START-like_dom_sf"/>
</dbReference>
<gene>
    <name evidence="1" type="ORF">L8V00_08985</name>
</gene>
<protein>
    <submittedName>
        <fullName evidence="1">SRPBCC family protein</fullName>
    </submittedName>
</protein>
<accession>A0A9X3RGY7</accession>
<dbReference type="Proteomes" id="UP001146469">
    <property type="component" value="Unassembled WGS sequence"/>
</dbReference>
<organism evidence="1 2">
    <name type="scientific">Corynebacterium evansiae</name>
    <dbReference type="NCBI Taxonomy" id="2913499"/>
    <lineage>
        <taxon>Bacteria</taxon>
        <taxon>Bacillati</taxon>
        <taxon>Actinomycetota</taxon>
        <taxon>Actinomycetes</taxon>
        <taxon>Mycobacteriales</taxon>
        <taxon>Corynebacteriaceae</taxon>
        <taxon>Corynebacterium</taxon>
    </lineage>
</organism>
<sequence>MAAPEISASTTVNAPASKVWQRVTDLSAMGQRSPQCKKMILLPRRKSSAAGTGNVGASASAGNAGNSAGAGASGSAGAAPAPGTVTINFNRQGILWWPTWAVVTEVEPEKVFEFKIPLNGTRWRFELTPTPDGSQTVLTEKRLAPGGKTSLISRVLVAVVLGGEEKFEASLQEGIQQTIRALAREAENF</sequence>
<keyword evidence="2" id="KW-1185">Reference proteome</keyword>
<dbReference type="SUPFAM" id="SSF55961">
    <property type="entry name" value="Bet v1-like"/>
    <property type="match status" value="1"/>
</dbReference>
<evidence type="ECO:0000313" key="1">
    <source>
        <dbReference type="EMBL" id="MCZ9290331.1"/>
    </source>
</evidence>
<dbReference type="Pfam" id="PF10604">
    <property type="entry name" value="Polyketide_cyc2"/>
    <property type="match status" value="1"/>
</dbReference>
<evidence type="ECO:0000313" key="2">
    <source>
        <dbReference type="Proteomes" id="UP001146469"/>
    </source>
</evidence>
<dbReference type="RefSeq" id="WP_269944812.1">
    <property type="nucleotide sequence ID" value="NZ_JAKMUT010000008.1"/>
</dbReference>
<comment type="caution">
    <text evidence="1">The sequence shown here is derived from an EMBL/GenBank/DDBJ whole genome shotgun (WGS) entry which is preliminary data.</text>
</comment>
<reference evidence="1" key="1">
    <citation type="submission" date="2022-02" db="EMBL/GenBank/DDBJ databases">
        <title>Corynebacterium sp. from urogenital microbiome.</title>
        <authorList>
            <person name="Cappelli E.A."/>
            <person name="Ribeiro T.G."/>
            <person name="Peixe L."/>
        </authorList>
    </citation>
    <scope>NUCLEOTIDE SEQUENCE</scope>
    <source>
        <strain evidence="1">C8Ua_174</strain>
    </source>
</reference>
<dbReference type="Gene3D" id="3.30.530.20">
    <property type="match status" value="1"/>
</dbReference>
<dbReference type="InterPro" id="IPR019587">
    <property type="entry name" value="Polyketide_cyclase/dehydratase"/>
</dbReference>
<name>A0A9X3RGY7_9CORY</name>